<dbReference type="PANTHER" id="PTHR46677">
    <property type="entry name" value="SMC5-SMC6 COMPLEX LOCALIZATION FACTOR PROTEIN 1"/>
    <property type="match status" value="1"/>
</dbReference>
<evidence type="ECO:0000256" key="1">
    <source>
        <dbReference type="SAM" id="MobiDB-lite"/>
    </source>
</evidence>
<accession>A0A183FMY8</accession>
<feature type="region of interest" description="Disordered" evidence="1">
    <location>
        <begin position="1"/>
        <end position="82"/>
    </location>
</feature>
<dbReference type="WBParaSite" id="HPBE_0000880301-mRNA-1">
    <property type="protein sequence ID" value="HPBE_0000880301-mRNA-1"/>
    <property type="gene ID" value="HPBE_0000880301"/>
</dbReference>
<evidence type="ECO:0000313" key="2">
    <source>
        <dbReference type="Proteomes" id="UP000050761"/>
    </source>
</evidence>
<proteinExistence type="predicted"/>
<dbReference type="Gene3D" id="3.40.50.10190">
    <property type="entry name" value="BRCT domain"/>
    <property type="match status" value="2"/>
</dbReference>
<dbReference type="GO" id="GO:0006974">
    <property type="term" value="P:DNA damage response"/>
    <property type="evidence" value="ECO:0007669"/>
    <property type="project" value="TreeGrafter"/>
</dbReference>
<dbReference type="GO" id="GO:2000781">
    <property type="term" value="P:positive regulation of double-strand break repair"/>
    <property type="evidence" value="ECO:0007669"/>
    <property type="project" value="InterPro"/>
</dbReference>
<sequence length="381" mass="41476">LSSNSLLSGNEPIDATRPSEPQEKIRGSVAAQRQHLTAKSKDSSSRDLARVPLGPAAARKELQQADHEMAQRAPAGGAPKTAEVFRSVPQRLERVPSGGLDQTGSRSAPEQLVLDQVSTTTTGRTGSGNPAPAPSAVQISVKKERVSVVLSDTVRRFVFTSVLPQERLRLSNIISRLGGIADPGELNDDVTHLICGKLIRGAKLMGCIASGRWVLGSDYVDKSLEAGKWLPEADFELGNPSKLASRSFSEREQKLAEACRRWRLKLEGRGASKRSGAFHGWRCVLYCSEEKAAGLVPMLQAGGVDAVTMRQGDEGAPHTFRPTHAVVCSSAMWNGEELEMLVDVGAKVFQLEYISKFLLEENVDEAACYHVEYKKFLQCRR</sequence>
<feature type="compositionally biased region" description="Basic and acidic residues" evidence="1">
    <location>
        <begin position="39"/>
        <end position="49"/>
    </location>
</feature>
<dbReference type="PANTHER" id="PTHR46677:SF1">
    <property type="entry name" value="SMC5-SMC6 COMPLEX LOCALIZATION FACTOR PROTEIN 1"/>
    <property type="match status" value="1"/>
</dbReference>
<dbReference type="InterPro" id="IPR036420">
    <property type="entry name" value="BRCT_dom_sf"/>
</dbReference>
<dbReference type="CDD" id="cd17738">
    <property type="entry name" value="BRCT_TopBP1_rpt7"/>
    <property type="match status" value="1"/>
</dbReference>
<organism evidence="2 3">
    <name type="scientific">Heligmosomoides polygyrus</name>
    <name type="common">Parasitic roundworm</name>
    <dbReference type="NCBI Taxonomy" id="6339"/>
    <lineage>
        <taxon>Eukaryota</taxon>
        <taxon>Metazoa</taxon>
        <taxon>Ecdysozoa</taxon>
        <taxon>Nematoda</taxon>
        <taxon>Chromadorea</taxon>
        <taxon>Rhabditida</taxon>
        <taxon>Rhabditina</taxon>
        <taxon>Rhabditomorpha</taxon>
        <taxon>Strongyloidea</taxon>
        <taxon>Heligmosomidae</taxon>
        <taxon>Heligmosomoides</taxon>
    </lineage>
</organism>
<dbReference type="SUPFAM" id="SSF52113">
    <property type="entry name" value="BRCT domain"/>
    <property type="match status" value="1"/>
</dbReference>
<dbReference type="GO" id="GO:0035861">
    <property type="term" value="C:site of double-strand break"/>
    <property type="evidence" value="ECO:0007669"/>
    <property type="project" value="TreeGrafter"/>
</dbReference>
<dbReference type="GO" id="GO:0005634">
    <property type="term" value="C:nucleus"/>
    <property type="evidence" value="ECO:0007669"/>
    <property type="project" value="TreeGrafter"/>
</dbReference>
<dbReference type="FunFam" id="3.40.50.10190:FF:000018">
    <property type="entry name" value="DNA topoisomerase 2-binding protein 1"/>
    <property type="match status" value="1"/>
</dbReference>
<name>A0A183FMY8_HELPZ</name>
<dbReference type="GO" id="GO:1990166">
    <property type="term" value="P:protein localization to site of double-strand break"/>
    <property type="evidence" value="ECO:0007669"/>
    <property type="project" value="TreeGrafter"/>
</dbReference>
<keyword evidence="2" id="KW-1185">Reference proteome</keyword>
<dbReference type="Proteomes" id="UP000050761">
    <property type="component" value="Unassembled WGS sequence"/>
</dbReference>
<dbReference type="AlphaFoldDB" id="A0A183FMY8"/>
<evidence type="ECO:0000313" key="3">
    <source>
        <dbReference type="WBParaSite" id="HPBE_0000880301-mRNA-1"/>
    </source>
</evidence>
<protein>
    <submittedName>
        <fullName evidence="3">BRCT domain-containing protein</fullName>
    </submittedName>
</protein>
<reference evidence="3" key="1">
    <citation type="submission" date="2019-09" db="UniProtKB">
        <authorList>
            <consortium name="WormBaseParasite"/>
        </authorList>
    </citation>
    <scope>IDENTIFICATION</scope>
</reference>
<dbReference type="InterPro" id="IPR042479">
    <property type="entry name" value="Slf1"/>
</dbReference>
<feature type="compositionally biased region" description="Basic and acidic residues" evidence="1">
    <location>
        <begin position="58"/>
        <end position="70"/>
    </location>
</feature>